<evidence type="ECO:0000256" key="6">
    <source>
        <dbReference type="ARBA" id="ARBA00023136"/>
    </source>
</evidence>
<evidence type="ECO:0000256" key="1">
    <source>
        <dbReference type="ARBA" id="ARBA00004141"/>
    </source>
</evidence>
<dbReference type="SUPFAM" id="SSF103481">
    <property type="entry name" value="Multidrug resistance efflux transporter EmrE"/>
    <property type="match status" value="1"/>
</dbReference>
<name>A0AAW2QFM3_SESRA</name>
<comment type="similarity">
    <text evidence="2">Belongs to the SLC35F solute transporter family.</text>
</comment>
<dbReference type="EMBL" id="JACGWJ010000015">
    <property type="protein sequence ID" value="KAL0366665.1"/>
    <property type="molecule type" value="Genomic_DNA"/>
</dbReference>
<feature type="compositionally biased region" description="Low complexity" evidence="7">
    <location>
        <begin position="362"/>
        <end position="378"/>
    </location>
</feature>
<feature type="compositionally biased region" description="Basic and acidic residues" evidence="7">
    <location>
        <begin position="333"/>
        <end position="345"/>
    </location>
</feature>
<dbReference type="GO" id="GO:0016020">
    <property type="term" value="C:membrane"/>
    <property type="evidence" value="ECO:0007669"/>
    <property type="project" value="UniProtKB-SubCell"/>
</dbReference>
<dbReference type="PANTHER" id="PTHR14233:SF4">
    <property type="entry name" value="SOLUTE CARRIER FAMILY 35 MEMBER F2"/>
    <property type="match status" value="1"/>
</dbReference>
<evidence type="ECO:0000256" key="3">
    <source>
        <dbReference type="ARBA" id="ARBA00022448"/>
    </source>
</evidence>
<comment type="caution">
    <text evidence="9">The sequence shown here is derived from an EMBL/GenBank/DDBJ whole genome shotgun (WGS) entry which is preliminary data.</text>
</comment>
<feature type="transmembrane region" description="Helical" evidence="8">
    <location>
        <begin position="191"/>
        <end position="212"/>
    </location>
</feature>
<dbReference type="InterPro" id="IPR009262">
    <property type="entry name" value="SLC35_F1/F2/F6"/>
</dbReference>
<feature type="transmembrane region" description="Helical" evidence="8">
    <location>
        <begin position="101"/>
        <end position="122"/>
    </location>
</feature>
<evidence type="ECO:0000256" key="5">
    <source>
        <dbReference type="ARBA" id="ARBA00022989"/>
    </source>
</evidence>
<evidence type="ECO:0000256" key="8">
    <source>
        <dbReference type="SAM" id="Phobius"/>
    </source>
</evidence>
<sequence length="378" mass="42227">MVNWKNFWTKNTLLGLGLGQLLSLLITSTGFSSSALANRGINAPTSQSFLNYVLLAVVYGSIMLYRKQALKAKWYYYALLGLIDVEGNFLVVKAYQYTSITSVMLLDCWTIPCVLFLTWFFLKTKYRLKKFVGVVICVVGLVIVVFSDVHAADRSSGSNPIKGDLLVIAGATLYGVSNVSEEYFVKSADRIELMAFLGIFGAIVSAIQMYPFLYTFNINNFSMLIIIFIVLCDFFNRAYRSILERDELKSIHWSSGATFPFFGFSLAMFVFYSAVPVLLKISGSTMLNLSLLTSDMWAVFIRIFAYHEKVDWMYYVAFAAVTVGLIVYSGGDKSDQAADESKQFDEEASTGRPDQHDKVRSSRLADSSRQDAASSSVV</sequence>
<feature type="region of interest" description="Disordered" evidence="7">
    <location>
        <begin position="333"/>
        <end position="378"/>
    </location>
</feature>
<accession>A0AAW2QFM3</accession>
<keyword evidence="6 8" id="KW-0472">Membrane</keyword>
<dbReference type="GO" id="GO:0022857">
    <property type="term" value="F:transmembrane transporter activity"/>
    <property type="evidence" value="ECO:0007669"/>
    <property type="project" value="InterPro"/>
</dbReference>
<evidence type="ECO:0000256" key="2">
    <source>
        <dbReference type="ARBA" id="ARBA00007863"/>
    </source>
</evidence>
<organism evidence="9">
    <name type="scientific">Sesamum radiatum</name>
    <name type="common">Black benniseed</name>
    <dbReference type="NCBI Taxonomy" id="300843"/>
    <lineage>
        <taxon>Eukaryota</taxon>
        <taxon>Viridiplantae</taxon>
        <taxon>Streptophyta</taxon>
        <taxon>Embryophyta</taxon>
        <taxon>Tracheophyta</taxon>
        <taxon>Spermatophyta</taxon>
        <taxon>Magnoliopsida</taxon>
        <taxon>eudicotyledons</taxon>
        <taxon>Gunneridae</taxon>
        <taxon>Pentapetalae</taxon>
        <taxon>asterids</taxon>
        <taxon>lamiids</taxon>
        <taxon>Lamiales</taxon>
        <taxon>Pedaliaceae</taxon>
        <taxon>Sesamum</taxon>
    </lineage>
</organism>
<feature type="transmembrane region" description="Helical" evidence="8">
    <location>
        <begin position="285"/>
        <end position="305"/>
    </location>
</feature>
<reference evidence="9" key="1">
    <citation type="submission" date="2020-06" db="EMBL/GenBank/DDBJ databases">
        <authorList>
            <person name="Li T."/>
            <person name="Hu X."/>
            <person name="Zhang T."/>
            <person name="Song X."/>
            <person name="Zhang H."/>
            <person name="Dai N."/>
            <person name="Sheng W."/>
            <person name="Hou X."/>
            <person name="Wei L."/>
        </authorList>
    </citation>
    <scope>NUCLEOTIDE SEQUENCE</scope>
    <source>
        <strain evidence="9">G02</strain>
        <tissue evidence="9">Leaf</tissue>
    </source>
</reference>
<dbReference type="Pfam" id="PF06027">
    <property type="entry name" value="SLC35F"/>
    <property type="match status" value="2"/>
</dbReference>
<feature type="transmembrane region" description="Helical" evidence="8">
    <location>
        <begin position="47"/>
        <end position="65"/>
    </location>
</feature>
<feature type="transmembrane region" description="Helical" evidence="8">
    <location>
        <begin position="131"/>
        <end position="149"/>
    </location>
</feature>
<feature type="transmembrane region" description="Helical" evidence="8">
    <location>
        <begin position="74"/>
        <end position="95"/>
    </location>
</feature>
<evidence type="ECO:0000256" key="4">
    <source>
        <dbReference type="ARBA" id="ARBA00022692"/>
    </source>
</evidence>
<keyword evidence="4 8" id="KW-0812">Transmembrane</keyword>
<reference evidence="9" key="2">
    <citation type="journal article" date="2024" name="Plant">
        <title>Genomic evolution and insights into agronomic trait innovations of Sesamum species.</title>
        <authorList>
            <person name="Miao H."/>
            <person name="Wang L."/>
            <person name="Qu L."/>
            <person name="Liu H."/>
            <person name="Sun Y."/>
            <person name="Le M."/>
            <person name="Wang Q."/>
            <person name="Wei S."/>
            <person name="Zheng Y."/>
            <person name="Lin W."/>
            <person name="Duan Y."/>
            <person name="Cao H."/>
            <person name="Xiong S."/>
            <person name="Wang X."/>
            <person name="Wei L."/>
            <person name="Li C."/>
            <person name="Ma Q."/>
            <person name="Ju M."/>
            <person name="Zhao R."/>
            <person name="Li G."/>
            <person name="Mu C."/>
            <person name="Tian Q."/>
            <person name="Mei H."/>
            <person name="Zhang T."/>
            <person name="Gao T."/>
            <person name="Zhang H."/>
        </authorList>
    </citation>
    <scope>NUCLEOTIDE SEQUENCE</scope>
    <source>
        <strain evidence="9">G02</strain>
    </source>
</reference>
<comment type="subcellular location">
    <subcellularLocation>
        <location evidence="1">Membrane</location>
        <topology evidence="1">Multi-pass membrane protein</topology>
    </subcellularLocation>
</comment>
<dbReference type="PANTHER" id="PTHR14233">
    <property type="entry name" value="DUF914-RELATED"/>
    <property type="match status" value="1"/>
</dbReference>
<keyword evidence="5 8" id="KW-1133">Transmembrane helix</keyword>
<gene>
    <name evidence="9" type="ORF">Sradi_3556600</name>
</gene>
<proteinExistence type="inferred from homology"/>
<dbReference type="InterPro" id="IPR052221">
    <property type="entry name" value="SLC35F_Transporter"/>
</dbReference>
<feature type="transmembrane region" description="Helical" evidence="8">
    <location>
        <begin position="161"/>
        <end position="179"/>
    </location>
</feature>
<feature type="transmembrane region" description="Helical" evidence="8">
    <location>
        <begin position="218"/>
        <end position="236"/>
    </location>
</feature>
<evidence type="ECO:0000256" key="7">
    <source>
        <dbReference type="SAM" id="MobiDB-lite"/>
    </source>
</evidence>
<feature type="transmembrane region" description="Helical" evidence="8">
    <location>
        <begin position="257"/>
        <end position="279"/>
    </location>
</feature>
<dbReference type="AlphaFoldDB" id="A0AAW2QFM3"/>
<protein>
    <submittedName>
        <fullName evidence="9">Solute carrier family 35 member F1</fullName>
    </submittedName>
</protein>
<dbReference type="InterPro" id="IPR037185">
    <property type="entry name" value="EmrE-like"/>
</dbReference>
<feature type="transmembrane region" description="Helical" evidence="8">
    <location>
        <begin position="312"/>
        <end position="331"/>
    </location>
</feature>
<evidence type="ECO:0000313" key="9">
    <source>
        <dbReference type="EMBL" id="KAL0366665.1"/>
    </source>
</evidence>
<keyword evidence="3" id="KW-0813">Transport</keyword>